<evidence type="ECO:0000256" key="16">
    <source>
        <dbReference type="SAM" id="Phobius"/>
    </source>
</evidence>
<name>A0AAD9GNM1_9STRA</name>
<dbReference type="CDD" id="cd07987">
    <property type="entry name" value="LPLAT_MGAT-like"/>
    <property type="match status" value="2"/>
</dbReference>
<dbReference type="GO" id="GO:0019432">
    <property type="term" value="P:triglyceride biosynthetic process"/>
    <property type="evidence" value="ECO:0007669"/>
    <property type="project" value="TreeGrafter"/>
</dbReference>
<evidence type="ECO:0000256" key="5">
    <source>
        <dbReference type="ARBA" id="ARBA00013244"/>
    </source>
</evidence>
<comment type="subcellular location">
    <subcellularLocation>
        <location evidence="1">Endoplasmic reticulum membrane</location>
        <topology evidence="1">Multi-pass membrane protein</topology>
    </subcellularLocation>
</comment>
<feature type="transmembrane region" description="Helical" evidence="16">
    <location>
        <begin position="81"/>
        <end position="102"/>
    </location>
</feature>
<comment type="pathway">
    <text evidence="2">Glycerolipid metabolism; triacylglycerol biosynthesis.</text>
</comment>
<dbReference type="AlphaFoldDB" id="A0AAD9GNM1"/>
<evidence type="ECO:0000256" key="3">
    <source>
        <dbReference type="ARBA" id="ARBA00005189"/>
    </source>
</evidence>
<keyword evidence="14" id="KW-0012">Acyltransferase</keyword>
<dbReference type="EC" id="2.3.1.20" evidence="5"/>
<reference evidence="17" key="1">
    <citation type="submission" date="2023-08" db="EMBL/GenBank/DDBJ databases">
        <title>Reference Genome Resource for the Citrus Pathogen Phytophthora citrophthora.</title>
        <authorList>
            <person name="Moller H."/>
            <person name="Coetzee B."/>
            <person name="Rose L.J."/>
            <person name="Van Niekerk J.M."/>
        </authorList>
    </citation>
    <scope>NUCLEOTIDE SEQUENCE</scope>
    <source>
        <strain evidence="17">STE-U-9442</strain>
    </source>
</reference>
<evidence type="ECO:0000256" key="9">
    <source>
        <dbReference type="ARBA" id="ARBA00022798"/>
    </source>
</evidence>
<dbReference type="EMBL" id="JASMQC010000012">
    <property type="protein sequence ID" value="KAK1941433.1"/>
    <property type="molecule type" value="Genomic_DNA"/>
</dbReference>
<proteinExistence type="inferred from homology"/>
<evidence type="ECO:0000256" key="11">
    <source>
        <dbReference type="ARBA" id="ARBA00022989"/>
    </source>
</evidence>
<evidence type="ECO:0000256" key="8">
    <source>
        <dbReference type="ARBA" id="ARBA00022692"/>
    </source>
</evidence>
<evidence type="ECO:0000313" key="18">
    <source>
        <dbReference type="Proteomes" id="UP001259832"/>
    </source>
</evidence>
<keyword evidence="18" id="KW-1185">Reference proteome</keyword>
<keyword evidence="7" id="KW-0808">Transferase</keyword>
<keyword evidence="12" id="KW-0443">Lipid metabolism</keyword>
<dbReference type="GO" id="GO:0004144">
    <property type="term" value="F:diacylglycerol O-acyltransferase activity"/>
    <property type="evidence" value="ECO:0007669"/>
    <property type="project" value="UniProtKB-EC"/>
</dbReference>
<dbReference type="Proteomes" id="UP001259832">
    <property type="component" value="Unassembled WGS sequence"/>
</dbReference>
<comment type="similarity">
    <text evidence="4">Belongs to the diacylglycerol acyltransferase family.</text>
</comment>
<evidence type="ECO:0000256" key="4">
    <source>
        <dbReference type="ARBA" id="ARBA00005420"/>
    </source>
</evidence>
<gene>
    <name evidence="17" type="ORF">P3T76_007299</name>
</gene>
<feature type="transmembrane region" description="Helical" evidence="16">
    <location>
        <begin position="39"/>
        <end position="61"/>
    </location>
</feature>
<protein>
    <recommendedName>
        <fullName evidence="5">diacylglycerol O-acyltransferase</fullName>
        <ecNumber evidence="5">2.3.1.20</ecNumber>
    </recommendedName>
</protein>
<dbReference type="PANTHER" id="PTHR12317">
    <property type="entry name" value="DIACYLGLYCEROL O-ACYLTRANSFERASE"/>
    <property type="match status" value="1"/>
</dbReference>
<dbReference type="PANTHER" id="PTHR12317:SF0">
    <property type="entry name" value="ACYLTRANSFERASE"/>
    <property type="match status" value="1"/>
</dbReference>
<feature type="transmembrane region" description="Helical" evidence="16">
    <location>
        <begin position="440"/>
        <end position="462"/>
    </location>
</feature>
<keyword evidence="11 16" id="KW-1133">Transmembrane helix</keyword>
<evidence type="ECO:0000313" key="17">
    <source>
        <dbReference type="EMBL" id="KAK1941433.1"/>
    </source>
</evidence>
<dbReference type="Pfam" id="PF03982">
    <property type="entry name" value="DAGAT"/>
    <property type="match status" value="2"/>
</dbReference>
<dbReference type="InterPro" id="IPR007130">
    <property type="entry name" value="DAGAT"/>
</dbReference>
<evidence type="ECO:0000256" key="7">
    <source>
        <dbReference type="ARBA" id="ARBA00022679"/>
    </source>
</evidence>
<evidence type="ECO:0000256" key="1">
    <source>
        <dbReference type="ARBA" id="ARBA00004477"/>
    </source>
</evidence>
<keyword evidence="8 16" id="KW-0812">Transmembrane</keyword>
<evidence type="ECO:0000256" key="12">
    <source>
        <dbReference type="ARBA" id="ARBA00023098"/>
    </source>
</evidence>
<dbReference type="GO" id="GO:0005789">
    <property type="term" value="C:endoplasmic reticulum membrane"/>
    <property type="evidence" value="ECO:0007669"/>
    <property type="project" value="UniProtKB-SubCell"/>
</dbReference>
<evidence type="ECO:0000256" key="14">
    <source>
        <dbReference type="ARBA" id="ARBA00023315"/>
    </source>
</evidence>
<keyword evidence="13 16" id="KW-0472">Membrane</keyword>
<comment type="caution">
    <text evidence="17">The sequence shown here is derived from an EMBL/GenBank/DDBJ whole genome shotgun (WGS) entry which is preliminary data.</text>
</comment>
<comment type="pathway">
    <text evidence="3">Lipid metabolism.</text>
</comment>
<accession>A0AAD9GNM1</accession>
<sequence length="800" mass="93477">MSTKQVLQHAACGRTTAWANNDERPELQTLHGRILRVVLLWYLFGLWIIGLASFIGMWLFSGFCVLRSVWSVVQHGGNWDVAIPLPFAVQLYLAVTVLYESYQFLTRDSLHMWPLMRNMARYVFLHYPYFRLNAVVFETREEEKKNEKKQEPEQEKDSDATTDDKDTSDDSGHFDATTAIAAIEENDVTPYVEPNKRALFTFHPHGVLTCGFSFNGAHHMAFKRSECRWISAENLFYFPIMRDILHWMEFSSSTKASMQSIMKTNQNLCLLPGGFEEATIYQRGKHRVYIKKRFGFIKLALQHGYDVYPAYTFGEEYTYHAFPYLERLRLQLNRFRIPGAIFFGIPSCFYMPRSDVDLITVVGKPLHLPRVENPNRDLVKEYHDKYIEALRNLFDNYKGVYAVDPDAKLEHAAAGRSPLWPNNNAVPELQTLRGYVGRRFLLWSLFGLWIFGLGAYIVMWLYSALCVIRWVWTAVQMGWTQATPPPMSVQAYIAFTIVYESYHYVTRDSLHLWPRMRRLARYILLHYPYFRLNVTIFEERELQKQKMQAKEENATNIDMKHLSPAAAIKAVEENDITPFVETGTKNLFAFHPHGALTCGFSFNGAYHMGFERSACRWLSAENLFWFPLVRDILNWMEYSSCAKVNMLKFMRRDQNVSIIPGGFEEATLFQRGKHRLYLKKRFGFIKIALQHGYNLHPVYTFGEEYTYHVFPYLQTLRLQLNRFRVPGILFFGEASCFYMPRNDVDLITVVGKPLCLPRIEHPTKEDVQKYHAQYMEALKDLFDNYKGVYAVDPNATLEIF</sequence>
<dbReference type="GO" id="GO:0006071">
    <property type="term" value="P:glycerol metabolic process"/>
    <property type="evidence" value="ECO:0007669"/>
    <property type="project" value="UniProtKB-KW"/>
</dbReference>
<evidence type="ECO:0000256" key="6">
    <source>
        <dbReference type="ARBA" id="ARBA00022516"/>
    </source>
</evidence>
<evidence type="ECO:0000256" key="13">
    <source>
        <dbReference type="ARBA" id="ARBA00023136"/>
    </source>
</evidence>
<evidence type="ECO:0000256" key="15">
    <source>
        <dbReference type="SAM" id="MobiDB-lite"/>
    </source>
</evidence>
<keyword evidence="10" id="KW-0256">Endoplasmic reticulum</keyword>
<keyword evidence="6" id="KW-0444">Lipid biosynthesis</keyword>
<evidence type="ECO:0000256" key="10">
    <source>
        <dbReference type="ARBA" id="ARBA00022824"/>
    </source>
</evidence>
<keyword evidence="9" id="KW-0319">Glycerol metabolism</keyword>
<organism evidence="17 18">
    <name type="scientific">Phytophthora citrophthora</name>
    <dbReference type="NCBI Taxonomy" id="4793"/>
    <lineage>
        <taxon>Eukaryota</taxon>
        <taxon>Sar</taxon>
        <taxon>Stramenopiles</taxon>
        <taxon>Oomycota</taxon>
        <taxon>Peronosporomycetes</taxon>
        <taxon>Peronosporales</taxon>
        <taxon>Peronosporaceae</taxon>
        <taxon>Phytophthora</taxon>
    </lineage>
</organism>
<evidence type="ECO:0000256" key="2">
    <source>
        <dbReference type="ARBA" id="ARBA00004771"/>
    </source>
</evidence>
<feature type="region of interest" description="Disordered" evidence="15">
    <location>
        <begin position="141"/>
        <end position="171"/>
    </location>
</feature>